<feature type="compositionally biased region" description="Low complexity" evidence="1">
    <location>
        <begin position="373"/>
        <end position="385"/>
    </location>
</feature>
<dbReference type="Pfam" id="PF03732">
    <property type="entry name" value="Retrotrans_gag"/>
    <property type="match status" value="1"/>
</dbReference>
<sequence>MMEMVLLLMMVMMERPPPTPRRRGDDDDDDFPLFVAPEQQDLTLLGGNREFRRGRSLEWYEEEPSITRGGEEQLDKKLDVKLYMELDVKTSHGRAREEQEACARGGRLQDGDRADLITWRDYEALHNEMRREFHIEDDGLRGEQQDEDPDEVPGHGNRPRGWVHLAAMVVDKMRKMDWIEKLWSLHLNYTEDRKIKLASSEFDGYALRWWDALVRNRQADGEPPIITWRAMKEAMNSRFVPTNYLRTIFDKLTLLRQGVKTVDEYYMEMEMLMQRGRLRESLEMTMQCFLNGLKYDVKGIVRHYSYTNMNQLLHHAREAESQLAEEAKVKGRATGAGRFTPRAPHCARAHSAPYSTLPSKPVSNVSNAKKSEPAASTSGSSMSTARNRDMVCHTCGGKGHFKRDFPNRKVMIINEDNEYETGDDVDPNAPDDDDYDTDGEDAYLSDTRTIVVSQRALNVLPSASTQRCNLFQTKALVGPDKACKVIIDGGSCRNLASKELCTKLKLKYLPHPHPYYIQWLSDNGEMKLLLEDALEKAGDKAAFQHYLSSQTDGQTEVVNRTLSQLLRSMIKNNLKEWEECLPHVEFAYNGAVHSTTELSPFEVVYGFKPITPLDLLPLPIHERVNMEASKRSDFVRKIHLKTKELIEKKGKSNAARMNKKRKEILFKHGDMVWVHFRKDRFPKLRKSKLLPRGAGPYKVIAKINDNAYSIDLPEDEFGVSNSFNVADLTPYDGEDLGVSRYEEEPRIARGGEEKLDKKLDVKLDIICSYHDWIANGQLQVKYNCDYKLEAEISERLFPGKTSRPKVSEIGKMLEEYQEADDTFTELWLLFLVSTVVAPTTDLRYFDALNTNHFEVMLGDERFAINAWSSLQIDAVGAMDAHEYDSTIFGVLELKDEYKEDIAREMGLFGGPNGFEAWMNHNTHPSCKQKQRIKAYTLMQTFASGRNCLLSDLVQGMTESADTDTEIDDVVEQASDEENVDLSAPESEENEEMSPTVVTRRGKPRTHLAGKGIVDDHTVTPTEILQEGSTSLSPPPMHSQIAVPTYSDLDRSEAEGNIADVFGFTPDSPSESTEQAEERIRGSAAVLASSLGLMKKPSIAGLNEVVKNIVAEELGIRVDKDGEHESVALNNATTGLVKLSESVAVNIATSELEKDSEPVDLSNATNEQEHHGFETRIERERLHHQLDSSAINVAAGSKDVLSSESLISENDFVPLNVVVAEDIPVLPSGVVIHDLTSDEKVDKDNRLKKRISPLAHANLGGYGLEQHPPIRVLEDIIHAVRNLSESVKKSGILSRFVGLDSITATRPLRKRKRVDKGTSSHGEKKYSHPGMFTPPSFDLGFNSQETSTSGSELDIICSNEDVAADFALNVAPLSWSNPEAETVGNTSSDVDFEEFTLSEEVQQVMAGNITHLSEKGVKELEKYEKASKAFLERQRALKSAVEPTVTQHGNFIQSVTPKVQPHKVRVMKSSHFMQSPFDSAIKVTVEQEEIYRLLMLSNKHQRPVKSNIRNFDCGFHALYNVEKWDGQNIPLLGKGDVSKLRRVMPYRWLTADFNEEKDNWRSNLVNNSIR</sequence>
<dbReference type="PROSITE" id="PS50994">
    <property type="entry name" value="INTEGRASE"/>
    <property type="match status" value="1"/>
</dbReference>
<reference evidence="3" key="1">
    <citation type="submission" date="2023-07" db="EMBL/GenBank/DDBJ databases">
        <title>A chromosome-level genome assembly of Lolium multiflorum.</title>
        <authorList>
            <person name="Chen Y."/>
            <person name="Copetti D."/>
            <person name="Kolliker R."/>
            <person name="Studer B."/>
        </authorList>
    </citation>
    <scope>NUCLEOTIDE SEQUENCE</scope>
    <source>
        <strain evidence="3">02402/16</strain>
        <tissue evidence="3">Leaf</tissue>
    </source>
</reference>
<dbReference type="Pfam" id="PF24626">
    <property type="entry name" value="SH3_Tf2-1"/>
    <property type="match status" value="1"/>
</dbReference>
<evidence type="ECO:0000313" key="4">
    <source>
        <dbReference type="Proteomes" id="UP001231189"/>
    </source>
</evidence>
<proteinExistence type="predicted"/>
<dbReference type="InterPro" id="IPR012337">
    <property type="entry name" value="RNaseH-like_sf"/>
</dbReference>
<feature type="region of interest" description="Disordered" evidence="1">
    <location>
        <begin position="135"/>
        <end position="158"/>
    </location>
</feature>
<evidence type="ECO:0000313" key="3">
    <source>
        <dbReference type="EMBL" id="KAK1663727.1"/>
    </source>
</evidence>
<feature type="compositionally biased region" description="Basic and acidic residues" evidence="1">
    <location>
        <begin position="135"/>
        <end position="144"/>
    </location>
</feature>
<dbReference type="GO" id="GO:0015074">
    <property type="term" value="P:DNA integration"/>
    <property type="evidence" value="ECO:0007669"/>
    <property type="project" value="InterPro"/>
</dbReference>
<feature type="region of interest" description="Disordered" evidence="1">
    <location>
        <begin position="332"/>
        <end position="385"/>
    </location>
</feature>
<comment type="caution">
    <text evidence="3">The sequence shown here is derived from an EMBL/GenBank/DDBJ whole genome shotgun (WGS) entry which is preliminary data.</text>
</comment>
<dbReference type="Gene3D" id="3.30.420.10">
    <property type="entry name" value="Ribonuclease H-like superfamily/Ribonuclease H"/>
    <property type="match status" value="1"/>
</dbReference>
<name>A0AAD8WIC7_LOLMU</name>
<dbReference type="InterPro" id="IPR056924">
    <property type="entry name" value="SH3_Tf2-1"/>
</dbReference>
<feature type="region of interest" description="Disordered" evidence="1">
    <location>
        <begin position="971"/>
        <end position="1008"/>
    </location>
</feature>
<dbReference type="InterPro" id="IPR036397">
    <property type="entry name" value="RNaseH_sf"/>
</dbReference>
<organism evidence="3 4">
    <name type="scientific">Lolium multiflorum</name>
    <name type="common">Italian ryegrass</name>
    <name type="synonym">Lolium perenne subsp. multiflorum</name>
    <dbReference type="NCBI Taxonomy" id="4521"/>
    <lineage>
        <taxon>Eukaryota</taxon>
        <taxon>Viridiplantae</taxon>
        <taxon>Streptophyta</taxon>
        <taxon>Embryophyta</taxon>
        <taxon>Tracheophyta</taxon>
        <taxon>Spermatophyta</taxon>
        <taxon>Magnoliopsida</taxon>
        <taxon>Liliopsida</taxon>
        <taxon>Poales</taxon>
        <taxon>Poaceae</taxon>
        <taxon>BOP clade</taxon>
        <taxon>Pooideae</taxon>
        <taxon>Poodae</taxon>
        <taxon>Poeae</taxon>
        <taxon>Poeae Chloroplast Group 2 (Poeae type)</taxon>
        <taxon>Loliodinae</taxon>
        <taxon>Loliinae</taxon>
        <taxon>Lolium</taxon>
    </lineage>
</organism>
<dbReference type="SUPFAM" id="SSF53098">
    <property type="entry name" value="Ribonuclease H-like"/>
    <property type="match status" value="1"/>
</dbReference>
<dbReference type="EMBL" id="JAUUTY010000003">
    <property type="protein sequence ID" value="KAK1663727.1"/>
    <property type="molecule type" value="Genomic_DNA"/>
</dbReference>
<feature type="compositionally biased region" description="Basic and acidic residues" evidence="1">
    <location>
        <begin position="1314"/>
        <end position="1325"/>
    </location>
</feature>
<dbReference type="PANTHER" id="PTHR35046:SF9">
    <property type="entry name" value="RNA-DIRECTED DNA POLYMERASE"/>
    <property type="match status" value="1"/>
</dbReference>
<evidence type="ECO:0000259" key="2">
    <source>
        <dbReference type="PROSITE" id="PS50994"/>
    </source>
</evidence>
<feature type="compositionally biased region" description="Polar residues" evidence="1">
    <location>
        <begin position="353"/>
        <end position="368"/>
    </location>
</feature>
<keyword evidence="4" id="KW-1185">Reference proteome</keyword>
<gene>
    <name evidence="3" type="ORF">QYE76_051886</name>
</gene>
<feature type="region of interest" description="Disordered" evidence="1">
    <location>
        <begin position="1308"/>
        <end position="1328"/>
    </location>
</feature>
<protein>
    <recommendedName>
        <fullName evidence="2">Integrase catalytic domain-containing protein</fullName>
    </recommendedName>
</protein>
<dbReference type="InterPro" id="IPR001584">
    <property type="entry name" value="Integrase_cat-core"/>
</dbReference>
<accession>A0AAD8WIC7</accession>
<evidence type="ECO:0000256" key="1">
    <source>
        <dbReference type="SAM" id="MobiDB-lite"/>
    </source>
</evidence>
<dbReference type="Proteomes" id="UP001231189">
    <property type="component" value="Unassembled WGS sequence"/>
</dbReference>
<dbReference type="GO" id="GO:0003676">
    <property type="term" value="F:nucleic acid binding"/>
    <property type="evidence" value="ECO:0007669"/>
    <property type="project" value="InterPro"/>
</dbReference>
<feature type="domain" description="Integrase catalytic" evidence="2">
    <location>
        <begin position="520"/>
        <end position="608"/>
    </location>
</feature>
<dbReference type="PANTHER" id="PTHR35046">
    <property type="entry name" value="ZINC KNUCKLE (CCHC-TYPE) FAMILY PROTEIN"/>
    <property type="match status" value="1"/>
</dbReference>
<feature type="compositionally biased region" description="Acidic residues" evidence="1">
    <location>
        <begin position="971"/>
        <end position="991"/>
    </location>
</feature>
<dbReference type="InterPro" id="IPR005162">
    <property type="entry name" value="Retrotrans_gag_dom"/>
</dbReference>